<dbReference type="PANTHER" id="PTHR34220:SF7">
    <property type="entry name" value="SENSOR HISTIDINE KINASE YPDA"/>
    <property type="match status" value="1"/>
</dbReference>
<keyword evidence="4" id="KW-1185">Reference proteome</keyword>
<organism evidence="3 4">
    <name type="scientific">Dyadobacter pollutisoli</name>
    <dbReference type="NCBI Taxonomy" id="2910158"/>
    <lineage>
        <taxon>Bacteria</taxon>
        <taxon>Pseudomonadati</taxon>
        <taxon>Bacteroidota</taxon>
        <taxon>Cytophagia</taxon>
        <taxon>Cytophagales</taxon>
        <taxon>Spirosomataceae</taxon>
        <taxon>Dyadobacter</taxon>
    </lineage>
</organism>
<evidence type="ECO:0000313" key="3">
    <source>
        <dbReference type="EMBL" id="WAC15286.1"/>
    </source>
</evidence>
<proteinExistence type="predicted"/>
<dbReference type="EMBL" id="CP112998">
    <property type="protein sequence ID" value="WAC15286.1"/>
    <property type="molecule type" value="Genomic_DNA"/>
</dbReference>
<keyword evidence="1" id="KW-1133">Transmembrane helix</keyword>
<dbReference type="PANTHER" id="PTHR34220">
    <property type="entry name" value="SENSOR HISTIDINE KINASE YPDA"/>
    <property type="match status" value="1"/>
</dbReference>
<feature type="transmembrane region" description="Helical" evidence="1">
    <location>
        <begin position="82"/>
        <end position="99"/>
    </location>
</feature>
<sequence>MMTSIKNFSKNEQISFGVYFLLTALTAAPVWLAIQAYLEALHTHLDEAAATAATFVFFAGVFLGRYFGLLWTANNKAVTNKLLVTLAVIMGLNFAWLFIHGDYPMENNRALGLLLYWLPFLLFSVSLGMLIKLARGVTQNQLREARTLAAHSESELHLLQSQLSPHFLFNTLNNMYGLSITQHEKVPALLLKLSELLRYSVYDANEIFVPLKDELTYIRNYIDFEQLRLGERLVLTTDLEEILDSSAKIAPMLLIVFIENAFKHSKNTAEHHIFITIAMKTWANYILFTVKNSHNRIVAEEKITDKHSGFGLANVRKRLSLLYVGEHELEIEDGETEYTVNLRLKIK</sequence>
<dbReference type="Gene3D" id="3.30.565.10">
    <property type="entry name" value="Histidine kinase-like ATPase, C-terminal domain"/>
    <property type="match status" value="1"/>
</dbReference>
<dbReference type="InterPro" id="IPR010559">
    <property type="entry name" value="Sig_transdc_His_kin_internal"/>
</dbReference>
<name>A0A9E8SQ13_9BACT</name>
<keyword evidence="1" id="KW-0812">Transmembrane</keyword>
<dbReference type="Proteomes" id="UP001164653">
    <property type="component" value="Chromosome"/>
</dbReference>
<dbReference type="InterPro" id="IPR050640">
    <property type="entry name" value="Bact_2-comp_sensor_kinase"/>
</dbReference>
<dbReference type="SUPFAM" id="SSF55874">
    <property type="entry name" value="ATPase domain of HSP90 chaperone/DNA topoisomerase II/histidine kinase"/>
    <property type="match status" value="1"/>
</dbReference>
<keyword evidence="3" id="KW-0418">Kinase</keyword>
<evidence type="ECO:0000313" key="4">
    <source>
        <dbReference type="Proteomes" id="UP001164653"/>
    </source>
</evidence>
<dbReference type="GO" id="GO:0000155">
    <property type="term" value="F:phosphorelay sensor kinase activity"/>
    <property type="evidence" value="ECO:0007669"/>
    <property type="project" value="InterPro"/>
</dbReference>
<dbReference type="InterPro" id="IPR036890">
    <property type="entry name" value="HATPase_C_sf"/>
</dbReference>
<protein>
    <submittedName>
        <fullName evidence="3">Histidine kinase</fullName>
    </submittedName>
</protein>
<gene>
    <name evidence="3" type="ORF">ON006_15235</name>
</gene>
<dbReference type="AlphaFoldDB" id="A0A9E8SQ13"/>
<accession>A0A9E8SQ13</accession>
<dbReference type="RefSeq" id="WP_244823071.1">
    <property type="nucleotide sequence ID" value="NZ_CP112998.1"/>
</dbReference>
<keyword evidence="1" id="KW-0472">Membrane</keyword>
<evidence type="ECO:0000256" key="1">
    <source>
        <dbReference type="SAM" id="Phobius"/>
    </source>
</evidence>
<feature type="domain" description="Signal transduction histidine kinase internal region" evidence="2">
    <location>
        <begin position="155"/>
        <end position="233"/>
    </location>
</feature>
<evidence type="ECO:0000259" key="2">
    <source>
        <dbReference type="Pfam" id="PF06580"/>
    </source>
</evidence>
<reference evidence="3" key="1">
    <citation type="submission" date="2022-11" db="EMBL/GenBank/DDBJ databases">
        <title>Dyadobacter pollutisoli sp. nov., isolated from plastic dumped soil.</title>
        <authorList>
            <person name="Kim J.M."/>
            <person name="Kim K.R."/>
            <person name="Lee J.K."/>
            <person name="Hao L."/>
            <person name="Jeon C.O."/>
        </authorList>
    </citation>
    <scope>NUCLEOTIDE SEQUENCE</scope>
    <source>
        <strain evidence="3">U1</strain>
    </source>
</reference>
<dbReference type="KEGG" id="dpf:ON006_15235"/>
<feature type="transmembrane region" description="Helical" evidence="1">
    <location>
        <begin position="48"/>
        <end position="70"/>
    </location>
</feature>
<keyword evidence="3" id="KW-0808">Transferase</keyword>
<dbReference type="GO" id="GO:0016020">
    <property type="term" value="C:membrane"/>
    <property type="evidence" value="ECO:0007669"/>
    <property type="project" value="InterPro"/>
</dbReference>
<feature type="transmembrane region" description="Helical" evidence="1">
    <location>
        <begin position="111"/>
        <end position="133"/>
    </location>
</feature>
<dbReference type="Pfam" id="PF06580">
    <property type="entry name" value="His_kinase"/>
    <property type="match status" value="1"/>
</dbReference>